<evidence type="ECO:0000313" key="3">
    <source>
        <dbReference type="EMBL" id="KOX93202.1"/>
    </source>
</evidence>
<evidence type="ECO:0008006" key="6">
    <source>
        <dbReference type="Google" id="ProtNLM"/>
    </source>
</evidence>
<dbReference type="RefSeq" id="WP_053968330.1">
    <property type="nucleotide sequence ID" value="NZ_JAWJXX010000008.1"/>
</dbReference>
<dbReference type="Proteomes" id="UP000037729">
    <property type="component" value="Unassembled WGS sequence"/>
</dbReference>
<dbReference type="Proteomes" id="UP000610611">
    <property type="component" value="Unassembled WGS sequence"/>
</dbReference>
<accession>A0A0M9AJD9</accession>
<sequence length="157" mass="17722">MTERDTLLQIYTSEGNKELFDQLADAAGKSTSEYGHEVIEDYVEWETGENQYQRYSTNTKIEVLLEEAKREVTELLAEFESGSMEEVKTVQKVRTAYIIAIWKLLQDDYSAEQRRLALKFAGEHVGQDPDTESQTPDEENNAESDASTATEPAGESA</sequence>
<keyword evidence="5" id="KW-1185">Reference proteome</keyword>
<reference evidence="4" key="2">
    <citation type="submission" date="2019-12" db="EMBL/GenBank/DDBJ databases">
        <title>The whole-genome sequencing of Haloarcula japonica strain pws8.</title>
        <authorList>
            <person name="Verma D.K."/>
            <person name="Gopal K."/>
            <person name="Prasad E.S."/>
        </authorList>
    </citation>
    <scope>NUCLEOTIDE SEQUENCE</scope>
    <source>
        <strain evidence="4">Pws8</strain>
    </source>
</reference>
<protein>
    <recommendedName>
        <fullName evidence="6">Ribbon-helix-helix protein</fullName>
    </recommendedName>
</protein>
<dbReference type="EMBL" id="LIUF01000003">
    <property type="protein sequence ID" value="KOX93202.1"/>
    <property type="molecule type" value="Genomic_DNA"/>
</dbReference>
<organism evidence="3 5">
    <name type="scientific">Haloarcula rubripromontorii</name>
    <dbReference type="NCBI Taxonomy" id="1705562"/>
    <lineage>
        <taxon>Archaea</taxon>
        <taxon>Methanobacteriati</taxon>
        <taxon>Methanobacteriota</taxon>
        <taxon>Stenosarchaea group</taxon>
        <taxon>Halobacteria</taxon>
        <taxon>Halobacteriales</taxon>
        <taxon>Haloarculaceae</taxon>
        <taxon>Haloarcula</taxon>
    </lineage>
</organism>
<evidence type="ECO:0000313" key="5">
    <source>
        <dbReference type="Proteomes" id="UP000037729"/>
    </source>
</evidence>
<comment type="caution">
    <text evidence="3">The sequence shown here is derived from an EMBL/GenBank/DDBJ whole genome shotgun (WGS) entry which is preliminary data.</text>
</comment>
<evidence type="ECO:0000256" key="2">
    <source>
        <dbReference type="SAM" id="MobiDB-lite"/>
    </source>
</evidence>
<gene>
    <name evidence="3" type="ORF">AMS69_12260</name>
    <name evidence="4" type="ORF">GOC83_19120</name>
</gene>
<reference evidence="3 5" key="1">
    <citation type="submission" date="2015-08" db="EMBL/GenBank/DDBJ databases">
        <title>Genomes of Isolates from Cabo Rojo, PR.</title>
        <authorList>
            <person name="Sanchez-Nieves R.L."/>
            <person name="Montalvo-Rodriguez R."/>
        </authorList>
    </citation>
    <scope>NUCLEOTIDE SEQUENCE [LARGE SCALE GENOMIC DNA]</scope>
    <source>
        <strain evidence="3 5">SL3</strain>
    </source>
</reference>
<proteinExistence type="predicted"/>
<feature type="compositionally biased region" description="Acidic residues" evidence="2">
    <location>
        <begin position="129"/>
        <end position="142"/>
    </location>
</feature>
<evidence type="ECO:0000256" key="1">
    <source>
        <dbReference type="SAM" id="Coils"/>
    </source>
</evidence>
<feature type="region of interest" description="Disordered" evidence="2">
    <location>
        <begin position="122"/>
        <end position="157"/>
    </location>
</feature>
<dbReference type="AlphaFoldDB" id="A0A0M9AJD9"/>
<dbReference type="PATRIC" id="fig|1705562.3.peg.655"/>
<evidence type="ECO:0000313" key="4">
    <source>
        <dbReference type="EMBL" id="NLV08233.1"/>
    </source>
</evidence>
<dbReference type="EMBL" id="WOWB01000006">
    <property type="protein sequence ID" value="NLV08233.1"/>
    <property type="molecule type" value="Genomic_DNA"/>
</dbReference>
<dbReference type="OrthoDB" id="220568at2157"/>
<keyword evidence="1" id="KW-0175">Coiled coil</keyword>
<dbReference type="STRING" id="1705562.AMS69_12260"/>
<feature type="coiled-coil region" evidence="1">
    <location>
        <begin position="58"/>
        <end position="85"/>
    </location>
</feature>
<name>A0A0M9AJD9_9EURY</name>